<comment type="caution">
    <text evidence="1">The sequence shown here is derived from an EMBL/GenBank/DDBJ whole genome shotgun (WGS) entry which is preliminary data.</text>
</comment>
<gene>
    <name evidence="1" type="ORF">NLG97_g7016</name>
</gene>
<reference evidence="1" key="1">
    <citation type="submission" date="2022-07" db="EMBL/GenBank/DDBJ databases">
        <title>Genome Sequence of Lecanicillium saksenae.</title>
        <authorList>
            <person name="Buettner E."/>
        </authorList>
    </citation>
    <scope>NUCLEOTIDE SEQUENCE</scope>
    <source>
        <strain evidence="1">VT-O1</strain>
    </source>
</reference>
<dbReference type="EMBL" id="JANAKD010001014">
    <property type="protein sequence ID" value="KAJ3484607.1"/>
    <property type="molecule type" value="Genomic_DNA"/>
</dbReference>
<accession>A0ACC1QQC0</accession>
<organism evidence="1 2">
    <name type="scientific">Lecanicillium saksenae</name>
    <dbReference type="NCBI Taxonomy" id="468837"/>
    <lineage>
        <taxon>Eukaryota</taxon>
        <taxon>Fungi</taxon>
        <taxon>Dikarya</taxon>
        <taxon>Ascomycota</taxon>
        <taxon>Pezizomycotina</taxon>
        <taxon>Sordariomycetes</taxon>
        <taxon>Hypocreomycetidae</taxon>
        <taxon>Hypocreales</taxon>
        <taxon>Cordycipitaceae</taxon>
        <taxon>Lecanicillium</taxon>
    </lineage>
</organism>
<sequence length="389" mass="42246">MTPTIAILGGGPSGLALACLLQLNNIDFVVYERNAGENTDEQGGSLDIHGTTGQLVLKQAGLTEEFEAKARREGSAAVLYDKMGNKLLNFGEERDAPEIDRRELRRLLVNSLEAGNIKWGKAVKAVTKDDQGEVSISFTDGTLVSGFKLVVGADGAWSRVRQLLTAAKPIYSGKHYLESRISTTNPFHATVKAKVGAGVIIAVGSFKHIAVMCMGDGSYRVYLALSVPEDFFTSDGSCPVSLVAEDGAIARRYFVSEEEYFSGWSQDLRDIIASCEGPFRRWPLYHMPTESLSWESVTGVTLVGDAAHLSTPFVGEGVNCALFDSLQLANLIVEHGTSTDALNRAVVEYEKDMFERGQSLIERSNASSTLLFAEDPVELMKMIQSASQE</sequence>
<evidence type="ECO:0000313" key="2">
    <source>
        <dbReference type="Proteomes" id="UP001148737"/>
    </source>
</evidence>
<proteinExistence type="predicted"/>
<evidence type="ECO:0000313" key="1">
    <source>
        <dbReference type="EMBL" id="KAJ3484607.1"/>
    </source>
</evidence>
<name>A0ACC1QQC0_9HYPO</name>
<protein>
    <submittedName>
        <fullName evidence="1">Uncharacterized protein</fullName>
    </submittedName>
</protein>
<dbReference type="Proteomes" id="UP001148737">
    <property type="component" value="Unassembled WGS sequence"/>
</dbReference>
<keyword evidence="2" id="KW-1185">Reference proteome</keyword>